<organism evidence="7 8">
    <name type="scientific">Thermoanaerobacterium saccharolyticum (strain DSM 8691 / JW/SL-YS485)</name>
    <dbReference type="NCBI Taxonomy" id="1094508"/>
    <lineage>
        <taxon>Bacteria</taxon>
        <taxon>Bacillati</taxon>
        <taxon>Bacillota</taxon>
        <taxon>Clostridia</taxon>
        <taxon>Thermoanaerobacterales</taxon>
        <taxon>Thermoanaerobacteraceae</taxon>
        <taxon>Thermoanaerobacterium</taxon>
    </lineage>
</organism>
<sequence length="441" mass="48051">MKKFLLVVVSTIFILSMFLSGCSTAGNSSNNKSSSNTTSSKNDGNLSGTITVWSWNVAAKTLQEAANKFEKLYPNVKINIKDMGQSDVYDKLTVGLAAGSGLPDVVTVQDDHISGFAKKFPNGFYDFTNDLTPIKDKFVSSKIAVDTVDGKIVAIPWDVGPAAVFYRTDIFKNAGVDPNNIKTWDDYIEAGKKIVENTNGKVKMLNIDEKSDDGVYKVMLNEQNSWYFDKDGKPILNSPESINAMTEIKKMVDAGIVYNNSGWDAGVTAIKNGYVATTVAGVWMIGTLEDQAPELSGKWAVMPLPAFKEGDNTAAVYGGSSLMVPNASQNKKVAVEFAKFAMTDKDIAKIGFTKYGLFPSLVELYNDPVFEEGVEYTGGQKIWALFADIAKKIPGSTNFTENFAETETSVVNAQGSILLLHKDVKQTLDNLQKDVENKIGK</sequence>
<dbReference type="eggNOG" id="COG1653">
    <property type="taxonomic scope" value="Bacteria"/>
</dbReference>
<evidence type="ECO:0000256" key="5">
    <source>
        <dbReference type="ARBA" id="ARBA00023288"/>
    </source>
</evidence>
<keyword evidence="2 6" id="KW-0732">Signal</keyword>
<evidence type="ECO:0000256" key="4">
    <source>
        <dbReference type="ARBA" id="ARBA00023139"/>
    </source>
</evidence>
<accession>I3VRP2</accession>
<keyword evidence="4" id="KW-0564">Palmitate</keyword>
<dbReference type="Gene3D" id="3.40.190.10">
    <property type="entry name" value="Periplasmic binding protein-like II"/>
    <property type="match status" value="1"/>
</dbReference>
<dbReference type="STRING" id="1094508.Tsac_0151"/>
<dbReference type="Pfam" id="PF01547">
    <property type="entry name" value="SBP_bac_1"/>
    <property type="match status" value="1"/>
</dbReference>
<evidence type="ECO:0000256" key="6">
    <source>
        <dbReference type="SAM" id="SignalP"/>
    </source>
</evidence>
<dbReference type="InterPro" id="IPR050490">
    <property type="entry name" value="Bact_solute-bd_prot1"/>
</dbReference>
<dbReference type="PANTHER" id="PTHR43649:SF33">
    <property type="entry name" value="POLYGALACTURONAN_RHAMNOGALACTURONAN-BINDING PROTEIN YTCQ"/>
    <property type="match status" value="1"/>
</dbReference>
<dbReference type="PATRIC" id="fig|1094508.3.peg.152"/>
<evidence type="ECO:0000256" key="3">
    <source>
        <dbReference type="ARBA" id="ARBA00023136"/>
    </source>
</evidence>
<dbReference type="AlphaFoldDB" id="I3VRP2"/>
<dbReference type="CDD" id="cd13585">
    <property type="entry name" value="PBP2_TMBP_like"/>
    <property type="match status" value="1"/>
</dbReference>
<protein>
    <submittedName>
        <fullName evidence="7">Extracellular solute-binding protein family 1</fullName>
    </submittedName>
</protein>
<dbReference type="RefSeq" id="WP_014757110.1">
    <property type="nucleotide sequence ID" value="NC_017992.1"/>
</dbReference>
<dbReference type="InterPro" id="IPR006059">
    <property type="entry name" value="SBP"/>
</dbReference>
<keyword evidence="8" id="KW-1185">Reference proteome</keyword>
<dbReference type="PROSITE" id="PS51257">
    <property type="entry name" value="PROKAR_LIPOPROTEIN"/>
    <property type="match status" value="1"/>
</dbReference>
<keyword evidence="5" id="KW-0449">Lipoprotein</keyword>
<dbReference type="KEGG" id="tsh:Tsac_0151"/>
<evidence type="ECO:0000256" key="2">
    <source>
        <dbReference type="ARBA" id="ARBA00022729"/>
    </source>
</evidence>
<reference evidence="7 8" key="1">
    <citation type="journal article" date="2014" name="Appl. Environ. Microbiol.">
        <title>Profile of Secreted Hydrolases, Associated Proteins, and SlpA in Thermoanaerobacterium saccharolyticum during the Degradation of Hemicellulose.</title>
        <authorList>
            <person name="Currie D.H."/>
            <person name="Guss A.M."/>
            <person name="Herring C.D."/>
            <person name="Giannone R.J."/>
            <person name="Johnson C.M."/>
            <person name="Lankford P.K."/>
            <person name="Brown S.D."/>
            <person name="Hettich R.L."/>
            <person name="Lynd L.R."/>
        </authorList>
    </citation>
    <scope>NUCLEOTIDE SEQUENCE [LARGE SCALE GENOMIC DNA]</scope>
    <source>
        <strain evidence="8">DSM 8691 / JW/SL-YS485</strain>
    </source>
</reference>
<keyword evidence="1" id="KW-1003">Cell membrane</keyword>
<evidence type="ECO:0000256" key="1">
    <source>
        <dbReference type="ARBA" id="ARBA00022475"/>
    </source>
</evidence>
<feature type="chain" id="PRO_5003681244" evidence="6">
    <location>
        <begin position="26"/>
        <end position="441"/>
    </location>
</feature>
<dbReference type="EMBL" id="CP003184">
    <property type="protein sequence ID" value="AFK85187.1"/>
    <property type="molecule type" value="Genomic_DNA"/>
</dbReference>
<name>I3VRP2_THESW</name>
<keyword evidence="3" id="KW-0472">Membrane</keyword>
<dbReference type="BioCyc" id="TSAC1094508:GLMA-153-MONOMER"/>
<gene>
    <name evidence="7" type="ordered locus">Tsac_0151</name>
</gene>
<dbReference type="SUPFAM" id="SSF53850">
    <property type="entry name" value="Periplasmic binding protein-like II"/>
    <property type="match status" value="1"/>
</dbReference>
<evidence type="ECO:0000313" key="7">
    <source>
        <dbReference type="EMBL" id="AFK85187.1"/>
    </source>
</evidence>
<evidence type="ECO:0000313" key="8">
    <source>
        <dbReference type="Proteomes" id="UP000006178"/>
    </source>
</evidence>
<dbReference type="Proteomes" id="UP000006178">
    <property type="component" value="Chromosome"/>
</dbReference>
<feature type="signal peptide" evidence="6">
    <location>
        <begin position="1"/>
        <end position="25"/>
    </location>
</feature>
<dbReference type="PANTHER" id="PTHR43649">
    <property type="entry name" value="ARABINOSE-BINDING PROTEIN-RELATED"/>
    <property type="match status" value="1"/>
</dbReference>
<proteinExistence type="predicted"/>